<name>M0K710_9EURY</name>
<reference evidence="1 2" key="1">
    <citation type="journal article" date="2014" name="PLoS Genet.">
        <title>Phylogenetically driven sequencing of extremely halophilic archaea reveals strategies for static and dynamic osmo-response.</title>
        <authorList>
            <person name="Becker E.A."/>
            <person name="Seitzer P.M."/>
            <person name="Tritt A."/>
            <person name="Larsen D."/>
            <person name="Krusor M."/>
            <person name="Yao A.I."/>
            <person name="Wu D."/>
            <person name="Madern D."/>
            <person name="Eisen J.A."/>
            <person name="Darling A.E."/>
            <person name="Facciotti M.T."/>
        </authorList>
    </citation>
    <scope>NUCLEOTIDE SEQUENCE [LARGE SCALE GENOMIC DNA]</scope>
    <source>
        <strain evidence="1 2">JCM 13557</strain>
    </source>
</reference>
<gene>
    <name evidence="1" type="ORF">C442_17920</name>
</gene>
<dbReference type="Proteomes" id="UP000011623">
    <property type="component" value="Unassembled WGS sequence"/>
</dbReference>
<accession>M0K710</accession>
<sequence length="113" mass="12282">MKIIPSTCDDDSPGIGYLLSSLAHTTLLLTVGVMHPSGDVRNINTTISDFCHRFETIAWLYVTGVNHDSVQVINCVRGVPANGSQNIGSVGGREWIVTSYVILLFSGCKFRII</sequence>
<evidence type="ECO:0000313" key="1">
    <source>
        <dbReference type="EMBL" id="EMA17172.1"/>
    </source>
</evidence>
<dbReference type="EMBL" id="AOLW01000047">
    <property type="protein sequence ID" value="EMA17172.1"/>
    <property type="molecule type" value="Genomic_DNA"/>
</dbReference>
<dbReference type="AlphaFoldDB" id="M0K710"/>
<proteinExistence type="predicted"/>
<protein>
    <submittedName>
        <fullName evidence="1">Uncharacterized protein</fullName>
    </submittedName>
</protein>
<comment type="caution">
    <text evidence="1">The sequence shown here is derived from an EMBL/GenBank/DDBJ whole genome shotgun (WGS) entry which is preliminary data.</text>
</comment>
<evidence type="ECO:0000313" key="2">
    <source>
        <dbReference type="Proteomes" id="UP000011623"/>
    </source>
</evidence>
<keyword evidence="2" id="KW-1185">Reference proteome</keyword>
<organism evidence="1 2">
    <name type="scientific">Haloarcula amylolytica JCM 13557</name>
    <dbReference type="NCBI Taxonomy" id="1227452"/>
    <lineage>
        <taxon>Archaea</taxon>
        <taxon>Methanobacteriati</taxon>
        <taxon>Methanobacteriota</taxon>
        <taxon>Stenosarchaea group</taxon>
        <taxon>Halobacteria</taxon>
        <taxon>Halobacteriales</taxon>
        <taxon>Haloarculaceae</taxon>
        <taxon>Haloarcula</taxon>
    </lineage>
</organism>